<organism evidence="1 2">
    <name type="scientific">Echinicola arenosa</name>
    <dbReference type="NCBI Taxonomy" id="2774144"/>
    <lineage>
        <taxon>Bacteria</taxon>
        <taxon>Pseudomonadati</taxon>
        <taxon>Bacteroidota</taxon>
        <taxon>Cytophagia</taxon>
        <taxon>Cytophagales</taxon>
        <taxon>Cyclobacteriaceae</taxon>
        <taxon>Echinicola</taxon>
    </lineage>
</organism>
<dbReference type="Proteomes" id="UP000647133">
    <property type="component" value="Unassembled WGS sequence"/>
</dbReference>
<name>A0ABR9AIS7_9BACT</name>
<accession>A0ABR9AIS7</accession>
<proteinExistence type="predicted"/>
<comment type="caution">
    <text evidence="1">The sequence shown here is derived from an EMBL/GenBank/DDBJ whole genome shotgun (WGS) entry which is preliminary data.</text>
</comment>
<dbReference type="InterPro" id="IPR025563">
    <property type="entry name" value="DUF4286"/>
</dbReference>
<gene>
    <name evidence="1" type="ORF">IFO69_08055</name>
</gene>
<keyword evidence="2" id="KW-1185">Reference proteome</keyword>
<reference evidence="1 2" key="1">
    <citation type="submission" date="2020-09" db="EMBL/GenBank/DDBJ databases">
        <title>Echinicola sp. CAU 1574 isolated from sand of Sido Beach.</title>
        <authorList>
            <person name="Kim W."/>
        </authorList>
    </citation>
    <scope>NUCLEOTIDE SEQUENCE [LARGE SCALE GENOMIC DNA]</scope>
    <source>
        <strain evidence="1 2">CAU 1574</strain>
    </source>
</reference>
<sequence>MILYNITVNIDQDVEKEWVQWMKATHIPKVMETGLFNEFKFYKLLHEMEGGGVNYSVQYFAESMDHVLDYQNNHDMKIHEVFNKKYNNKYALFRSVLEQV</sequence>
<protein>
    <submittedName>
        <fullName evidence="1">DUF4286 family protein</fullName>
    </submittedName>
</protein>
<dbReference type="RefSeq" id="WP_192009548.1">
    <property type="nucleotide sequence ID" value="NZ_JACYTQ010000002.1"/>
</dbReference>
<dbReference type="EMBL" id="JACYTQ010000002">
    <property type="protein sequence ID" value="MBD8488693.1"/>
    <property type="molecule type" value="Genomic_DNA"/>
</dbReference>
<evidence type="ECO:0000313" key="2">
    <source>
        <dbReference type="Proteomes" id="UP000647133"/>
    </source>
</evidence>
<evidence type="ECO:0000313" key="1">
    <source>
        <dbReference type="EMBL" id="MBD8488693.1"/>
    </source>
</evidence>
<dbReference type="Pfam" id="PF14114">
    <property type="entry name" value="DUF4286"/>
    <property type="match status" value="1"/>
</dbReference>